<evidence type="ECO:0000259" key="5">
    <source>
        <dbReference type="Pfam" id="PF00462"/>
    </source>
</evidence>
<dbReference type="Proteomes" id="UP000593564">
    <property type="component" value="Unassembled WGS sequence"/>
</dbReference>
<dbReference type="Pfam" id="PF00462">
    <property type="entry name" value="Glutaredoxin"/>
    <property type="match status" value="1"/>
</dbReference>
<dbReference type="CDD" id="cd03419">
    <property type="entry name" value="GRX_GRXh_1_2_like"/>
    <property type="match status" value="1"/>
</dbReference>
<proteinExistence type="inferred from homology"/>
<dbReference type="PRINTS" id="PR00160">
    <property type="entry name" value="GLUTAREDOXIN"/>
</dbReference>
<dbReference type="AlphaFoldDB" id="A0A7J7G9P5"/>
<evidence type="ECO:0000256" key="2">
    <source>
        <dbReference type="ARBA" id="ARBA00007568"/>
    </source>
</evidence>
<evidence type="ECO:0000256" key="4">
    <source>
        <dbReference type="ARBA" id="ARBA00023284"/>
    </source>
</evidence>
<gene>
    <name evidence="6" type="ORF">HYC85_024793</name>
    <name evidence="7" type="ORF">HYC85_024795</name>
</gene>
<comment type="similarity">
    <text evidence="2">Belongs to the glutaredoxin family. CC-type subfamily.</text>
</comment>
<keyword evidence="3" id="KW-0963">Cytoplasm</keyword>
<comment type="caution">
    <text evidence="6">The sequence shown here is derived from an EMBL/GenBank/DDBJ whole genome shotgun (WGS) entry which is preliminary data.</text>
</comment>
<dbReference type="NCBIfam" id="TIGR02189">
    <property type="entry name" value="GlrX-like_plant"/>
    <property type="match status" value="1"/>
</dbReference>
<name>A0A7J7G9P5_CAMSI</name>
<evidence type="ECO:0000256" key="3">
    <source>
        <dbReference type="ARBA" id="ARBA00022490"/>
    </source>
</evidence>
<dbReference type="InterPro" id="IPR036249">
    <property type="entry name" value="Thioredoxin-like_sf"/>
</dbReference>
<comment type="subcellular location">
    <subcellularLocation>
        <location evidence="1">Cytoplasm</location>
    </subcellularLocation>
</comment>
<evidence type="ECO:0000256" key="1">
    <source>
        <dbReference type="ARBA" id="ARBA00004496"/>
    </source>
</evidence>
<reference evidence="8" key="1">
    <citation type="journal article" date="2020" name="Nat. Commun.">
        <title>Genome assembly of wild tea tree DASZ reveals pedigree and selection history of tea varieties.</title>
        <authorList>
            <person name="Zhang W."/>
            <person name="Zhang Y."/>
            <person name="Qiu H."/>
            <person name="Guo Y."/>
            <person name="Wan H."/>
            <person name="Zhang X."/>
            <person name="Scossa F."/>
            <person name="Alseekh S."/>
            <person name="Zhang Q."/>
            <person name="Wang P."/>
            <person name="Xu L."/>
            <person name="Schmidt M.H."/>
            <person name="Jia X."/>
            <person name="Li D."/>
            <person name="Zhu A."/>
            <person name="Guo F."/>
            <person name="Chen W."/>
            <person name="Ni D."/>
            <person name="Usadel B."/>
            <person name="Fernie A.R."/>
            <person name="Wen W."/>
        </authorList>
    </citation>
    <scope>NUCLEOTIDE SEQUENCE [LARGE SCALE GENOMIC DNA]</scope>
    <source>
        <strain evidence="8">cv. G240</strain>
    </source>
</reference>
<keyword evidence="4" id="KW-0676">Redox-active center</keyword>
<organism evidence="6 8">
    <name type="scientific">Camellia sinensis</name>
    <name type="common">Tea plant</name>
    <name type="synonym">Thea sinensis</name>
    <dbReference type="NCBI Taxonomy" id="4442"/>
    <lineage>
        <taxon>Eukaryota</taxon>
        <taxon>Viridiplantae</taxon>
        <taxon>Streptophyta</taxon>
        <taxon>Embryophyta</taxon>
        <taxon>Tracheophyta</taxon>
        <taxon>Spermatophyta</taxon>
        <taxon>Magnoliopsida</taxon>
        <taxon>eudicotyledons</taxon>
        <taxon>Gunneridae</taxon>
        <taxon>Pentapetalae</taxon>
        <taxon>asterids</taxon>
        <taxon>Ericales</taxon>
        <taxon>Theaceae</taxon>
        <taxon>Camellia</taxon>
    </lineage>
</organism>
<accession>A0A7J7G9P5</accession>
<feature type="domain" description="Glutaredoxin" evidence="5">
    <location>
        <begin position="13"/>
        <end position="75"/>
    </location>
</feature>
<dbReference type="EMBL" id="JACBKZ010000012">
    <property type="protein sequence ID" value="KAF5937287.1"/>
    <property type="molecule type" value="Genomic_DNA"/>
</dbReference>
<dbReference type="InterPro" id="IPR014025">
    <property type="entry name" value="Glutaredoxin_subgr"/>
</dbReference>
<dbReference type="PANTHER" id="PTHR10168">
    <property type="entry name" value="GLUTAREDOXIN"/>
    <property type="match status" value="1"/>
</dbReference>
<sequence length="102" mass="11096">MATVSNLGTERPVVIFSKSDCCISHSIKTLIYSFGASPAIYELDELSNGRQLERELLSLGRRPSVPSVFIGGELVGGSNEIMSLQIQGKLVKLLREAKAIFL</sequence>
<evidence type="ECO:0000313" key="7">
    <source>
        <dbReference type="EMBL" id="KAF5937289.1"/>
    </source>
</evidence>
<evidence type="ECO:0000313" key="6">
    <source>
        <dbReference type="EMBL" id="KAF5937287.1"/>
    </source>
</evidence>
<dbReference type="InterPro" id="IPR002109">
    <property type="entry name" value="Glutaredoxin"/>
</dbReference>
<keyword evidence="8" id="KW-1185">Reference proteome</keyword>
<dbReference type="GO" id="GO:0005737">
    <property type="term" value="C:cytoplasm"/>
    <property type="evidence" value="ECO:0007669"/>
    <property type="project" value="UniProtKB-SubCell"/>
</dbReference>
<protein>
    <recommendedName>
        <fullName evidence="5">Glutaredoxin domain-containing protein</fullName>
    </recommendedName>
</protein>
<reference evidence="6 8" key="2">
    <citation type="submission" date="2020-07" db="EMBL/GenBank/DDBJ databases">
        <title>Genome assembly of wild tea tree DASZ reveals pedigree and selection history of tea varieties.</title>
        <authorList>
            <person name="Zhang W."/>
        </authorList>
    </citation>
    <scope>NUCLEOTIDE SEQUENCE [LARGE SCALE GENOMIC DNA]</scope>
    <source>
        <strain evidence="8">cv. G240</strain>
        <strain evidence="6">G240</strain>
        <tissue evidence="6">Leaf</tissue>
    </source>
</reference>
<dbReference type="PROSITE" id="PS51354">
    <property type="entry name" value="GLUTAREDOXIN_2"/>
    <property type="match status" value="1"/>
</dbReference>
<dbReference type="InterPro" id="IPR011905">
    <property type="entry name" value="GlrX-like_pln_2"/>
</dbReference>
<dbReference type="EMBL" id="JACBKZ010000012">
    <property type="protein sequence ID" value="KAF5937289.1"/>
    <property type="molecule type" value="Genomic_DNA"/>
</dbReference>
<dbReference type="SUPFAM" id="SSF52833">
    <property type="entry name" value="Thioredoxin-like"/>
    <property type="match status" value="1"/>
</dbReference>
<dbReference type="Gene3D" id="3.40.30.10">
    <property type="entry name" value="Glutaredoxin"/>
    <property type="match status" value="1"/>
</dbReference>
<evidence type="ECO:0000313" key="8">
    <source>
        <dbReference type="Proteomes" id="UP000593564"/>
    </source>
</evidence>